<proteinExistence type="predicted"/>
<keyword evidence="1" id="KW-0812">Transmembrane</keyword>
<feature type="domain" description="DUF1468" evidence="2">
    <location>
        <begin position="4"/>
        <end position="136"/>
    </location>
</feature>
<feature type="transmembrane region" description="Helical" evidence="1">
    <location>
        <begin position="36"/>
        <end position="54"/>
    </location>
</feature>
<evidence type="ECO:0000256" key="1">
    <source>
        <dbReference type="SAM" id="Phobius"/>
    </source>
</evidence>
<keyword evidence="1" id="KW-0472">Membrane</keyword>
<evidence type="ECO:0000313" key="4">
    <source>
        <dbReference type="Proteomes" id="UP000609531"/>
    </source>
</evidence>
<dbReference type="EMBL" id="JAEKJA010000023">
    <property type="protein sequence ID" value="MBJ3778094.1"/>
    <property type="molecule type" value="Genomic_DNA"/>
</dbReference>
<feature type="transmembrane region" description="Helical" evidence="1">
    <location>
        <begin position="117"/>
        <end position="137"/>
    </location>
</feature>
<keyword evidence="1" id="KW-1133">Transmembrane helix</keyword>
<evidence type="ECO:0000313" key="3">
    <source>
        <dbReference type="EMBL" id="MBJ3778094.1"/>
    </source>
</evidence>
<protein>
    <submittedName>
        <fullName evidence="3">Tripartite tricarboxylate transporter TctB family protein</fullName>
    </submittedName>
</protein>
<dbReference type="InterPro" id="IPR009936">
    <property type="entry name" value="DUF1468"/>
</dbReference>
<reference evidence="3" key="1">
    <citation type="submission" date="2020-12" db="EMBL/GenBank/DDBJ databases">
        <title>Bacterial taxonomy.</title>
        <authorList>
            <person name="Pan X."/>
        </authorList>
    </citation>
    <scope>NUCLEOTIDE SEQUENCE</scope>
    <source>
        <strain evidence="3">B2012</strain>
    </source>
</reference>
<sequence length="141" mass="14771">MSDRIVGLLFLGLSIWYGYTAGSYEASFGDPLGPAAFPQIISVPAALVSLGLILRPDPDPTWSRGVVALRQIGALVLFVAYAVLLIPLGFGLSTFLGVMLFAMLIGASWLKGALAGIIMAPALFILFDVLLGLPLPLAPSL</sequence>
<name>A0A934MND7_9HYPH</name>
<gene>
    <name evidence="3" type="ORF">JCR33_20505</name>
</gene>
<accession>A0A934MND7</accession>
<keyword evidence="4" id="KW-1185">Reference proteome</keyword>
<dbReference type="RefSeq" id="WP_198883997.1">
    <property type="nucleotide sequence ID" value="NZ_JAEKJA010000023.1"/>
</dbReference>
<evidence type="ECO:0000259" key="2">
    <source>
        <dbReference type="Pfam" id="PF07331"/>
    </source>
</evidence>
<dbReference type="Proteomes" id="UP000609531">
    <property type="component" value="Unassembled WGS sequence"/>
</dbReference>
<dbReference type="AlphaFoldDB" id="A0A934MND7"/>
<dbReference type="Pfam" id="PF07331">
    <property type="entry name" value="TctB"/>
    <property type="match status" value="1"/>
</dbReference>
<comment type="caution">
    <text evidence="3">The sequence shown here is derived from an EMBL/GenBank/DDBJ whole genome shotgun (WGS) entry which is preliminary data.</text>
</comment>
<organism evidence="3 4">
    <name type="scientific">Acuticoccus mangrovi</name>
    <dbReference type="NCBI Taxonomy" id="2796142"/>
    <lineage>
        <taxon>Bacteria</taxon>
        <taxon>Pseudomonadati</taxon>
        <taxon>Pseudomonadota</taxon>
        <taxon>Alphaproteobacteria</taxon>
        <taxon>Hyphomicrobiales</taxon>
        <taxon>Amorphaceae</taxon>
        <taxon>Acuticoccus</taxon>
    </lineage>
</organism>